<dbReference type="GO" id="GO:0043041">
    <property type="term" value="P:amino acid activation for nonribosomal peptide biosynthetic process"/>
    <property type="evidence" value="ECO:0007669"/>
    <property type="project" value="TreeGrafter"/>
</dbReference>
<evidence type="ECO:0000256" key="1">
    <source>
        <dbReference type="ARBA" id="ARBA00022450"/>
    </source>
</evidence>
<evidence type="ECO:0000259" key="4">
    <source>
        <dbReference type="PROSITE" id="PS50075"/>
    </source>
</evidence>
<feature type="region of interest" description="Disordered" evidence="3">
    <location>
        <begin position="1"/>
        <end position="20"/>
    </location>
</feature>
<dbReference type="InterPro" id="IPR006162">
    <property type="entry name" value="Ppantetheine_attach_site"/>
</dbReference>
<protein>
    <recommendedName>
        <fullName evidence="4">Carrier domain-containing protein</fullName>
    </recommendedName>
</protein>
<reference evidence="5" key="2">
    <citation type="submission" date="2020-09" db="EMBL/GenBank/DDBJ databases">
        <authorList>
            <person name="Sun Q."/>
            <person name="Ohkuma M."/>
        </authorList>
    </citation>
    <scope>NUCLEOTIDE SEQUENCE</scope>
    <source>
        <strain evidence="5">JCM 4956</strain>
    </source>
</reference>
<dbReference type="NCBIfam" id="TIGR01733">
    <property type="entry name" value="AA-adenyl-dom"/>
    <property type="match status" value="1"/>
</dbReference>
<dbReference type="AlphaFoldDB" id="A0A918K2R0"/>
<evidence type="ECO:0000256" key="3">
    <source>
        <dbReference type="SAM" id="MobiDB-lite"/>
    </source>
</evidence>
<dbReference type="InterPro" id="IPR025110">
    <property type="entry name" value="AMP-bd_C"/>
</dbReference>
<dbReference type="SUPFAM" id="SSF47336">
    <property type="entry name" value="ACP-like"/>
    <property type="match status" value="1"/>
</dbReference>
<dbReference type="InterPro" id="IPR045851">
    <property type="entry name" value="AMP-bd_C_sf"/>
</dbReference>
<organism evidence="5 6">
    <name type="scientific">Streptomyces fructofermentans</name>
    <dbReference type="NCBI Taxonomy" id="152141"/>
    <lineage>
        <taxon>Bacteria</taxon>
        <taxon>Bacillati</taxon>
        <taxon>Actinomycetota</taxon>
        <taxon>Actinomycetes</taxon>
        <taxon>Kitasatosporales</taxon>
        <taxon>Streptomycetaceae</taxon>
        <taxon>Streptomyces</taxon>
    </lineage>
</organism>
<keyword evidence="2" id="KW-0597">Phosphoprotein</keyword>
<feature type="compositionally biased region" description="Gly residues" evidence="3">
    <location>
        <begin position="153"/>
        <end position="169"/>
    </location>
</feature>
<evidence type="ECO:0000313" key="6">
    <source>
        <dbReference type="Proteomes" id="UP000645555"/>
    </source>
</evidence>
<dbReference type="InterPro" id="IPR009081">
    <property type="entry name" value="PP-bd_ACP"/>
</dbReference>
<dbReference type="InterPro" id="IPR010071">
    <property type="entry name" value="AA_adenyl_dom"/>
</dbReference>
<dbReference type="SUPFAM" id="SSF56801">
    <property type="entry name" value="Acetyl-CoA synthetase-like"/>
    <property type="match status" value="1"/>
</dbReference>
<dbReference type="Pfam" id="PF00550">
    <property type="entry name" value="PP-binding"/>
    <property type="match status" value="1"/>
</dbReference>
<dbReference type="PROSITE" id="PS50075">
    <property type="entry name" value="CARRIER"/>
    <property type="match status" value="1"/>
</dbReference>
<dbReference type="GO" id="GO:0044550">
    <property type="term" value="P:secondary metabolite biosynthetic process"/>
    <property type="evidence" value="ECO:0007669"/>
    <property type="project" value="TreeGrafter"/>
</dbReference>
<dbReference type="PANTHER" id="PTHR45527:SF1">
    <property type="entry name" value="FATTY ACID SYNTHASE"/>
    <property type="match status" value="1"/>
</dbReference>
<keyword evidence="6" id="KW-1185">Reference proteome</keyword>
<dbReference type="InterPro" id="IPR000873">
    <property type="entry name" value="AMP-dep_synth/lig_dom"/>
</dbReference>
<gene>
    <name evidence="5" type="ORF">GCM10010515_08650</name>
</gene>
<dbReference type="PROSITE" id="PS00455">
    <property type="entry name" value="AMP_BINDING"/>
    <property type="match status" value="1"/>
</dbReference>
<name>A0A918K2R0_9ACTN</name>
<dbReference type="EMBL" id="BMWD01000002">
    <property type="protein sequence ID" value="GGX44046.1"/>
    <property type="molecule type" value="Genomic_DNA"/>
</dbReference>
<dbReference type="Pfam" id="PF00501">
    <property type="entry name" value="AMP-binding"/>
    <property type="match status" value="1"/>
</dbReference>
<accession>A0A918K2R0</accession>
<dbReference type="GO" id="GO:0031177">
    <property type="term" value="F:phosphopantetheine binding"/>
    <property type="evidence" value="ECO:0007669"/>
    <property type="project" value="TreeGrafter"/>
</dbReference>
<dbReference type="Gene3D" id="3.30.559.30">
    <property type="entry name" value="Nonribosomal peptide synthetase, condensation domain"/>
    <property type="match status" value="1"/>
</dbReference>
<dbReference type="Pfam" id="PF13193">
    <property type="entry name" value="AMP-binding_C"/>
    <property type="match status" value="1"/>
</dbReference>
<dbReference type="GO" id="GO:0005829">
    <property type="term" value="C:cytosol"/>
    <property type="evidence" value="ECO:0007669"/>
    <property type="project" value="TreeGrafter"/>
</dbReference>
<reference evidence="5" key="1">
    <citation type="journal article" date="2014" name="Int. J. Syst. Evol. Microbiol.">
        <title>Complete genome sequence of Corynebacterium casei LMG S-19264T (=DSM 44701T), isolated from a smear-ripened cheese.</title>
        <authorList>
            <consortium name="US DOE Joint Genome Institute (JGI-PGF)"/>
            <person name="Walter F."/>
            <person name="Albersmeier A."/>
            <person name="Kalinowski J."/>
            <person name="Ruckert C."/>
        </authorList>
    </citation>
    <scope>NUCLEOTIDE SEQUENCE</scope>
    <source>
        <strain evidence="5">JCM 4956</strain>
    </source>
</reference>
<dbReference type="InterPro" id="IPR036736">
    <property type="entry name" value="ACP-like_sf"/>
</dbReference>
<dbReference type="InterPro" id="IPR020459">
    <property type="entry name" value="AMP-binding"/>
</dbReference>
<dbReference type="PANTHER" id="PTHR45527">
    <property type="entry name" value="NONRIBOSOMAL PEPTIDE SYNTHETASE"/>
    <property type="match status" value="1"/>
</dbReference>
<dbReference type="Gene3D" id="3.40.50.12780">
    <property type="entry name" value="N-terminal domain of ligase-like"/>
    <property type="match status" value="1"/>
</dbReference>
<feature type="region of interest" description="Disordered" evidence="3">
    <location>
        <begin position="887"/>
        <end position="907"/>
    </location>
</feature>
<sequence length="987" mass="102647">MSAHTGTSDDPIGTACHGDVHRVPAGTDARACRRALSEALDADPRLLGGGPLRLWCEPVAGPSGGALADRRRDRELRIPVAESGTSPVRLTLLEYEDGVRDLVVVARSARVGRTGLTAIAVAALGAEPSCGAAASGDAEESRDAGRVGDAVAPGGGDGPTVSAGRGGVAAPGAGPRTPSIRSATGSPDSPGDAHGAGPAEFSFALPDLPPSAGSARDLACALELVLARTCDERRTVLDVRGPDGRVSSRVPGRDEGLSVAEYRAAAAGPHPSAATPPDEAGARFALTVDTDVPAATRVRHRPAPTGGHGLAVHVEPDGQGGLTALARYRPSAVPEWRARAVVRHLVHVVGELAGGDQRRALADVPLLDPEERDRVLALGRTEGGGRAAAAPIHELVLARAAAAPLGVALTDGGTEVGYRDLTDRAGRLAHALRSLGVAPRDRVGVCLERTADLVVVLLGVLMAGATYVPLDPAHPKDRLAFTADDAGLGVVVVDEGAGAADAFAQGVAVPLGRLGRMAEHAPSVPPDSGVGPDDPAYVIYTSGSTGRPKGVVVPHRNVAALLDATAEDFGLGPADTWTWFHSAAFDFSVWEIWGALITGGRLVVVPYWTCRSPDDFRDLLVRERVTVLNQTPSAFLRLLELERGDARLTDLRLVVFGGEPLDARGLLPWFDAHPESRCRVVNMFGITETTVHVTARTVTRADALAATRSVGRAIPGWSVRVVDDRGRLLPPGSAGEIAVAGAGLAAHYLNRPGLTARRFVTDAHDGTRLYLSGDKGRLLPDGGLEHLGRLDSQVKLRGYRIELDEIRHVLLGHDAVRAAAVVLGRTPGDEPTERLDAYVVLDGADPAEVRGYAAGLLPEYMMPGTLTPVPELPLTVNGKVDVVGLPAPDEPVASAPPPGAPADAPEAAGATSLGTVLAAWREVLGTDCSAADDFFDLGGNSLLALRIVHTLRDRDVRVGVREVYRLRTAGLLAEYADLRAERPVAAG</sequence>
<dbReference type="FunFam" id="3.40.50.12780:FF:000012">
    <property type="entry name" value="Non-ribosomal peptide synthetase"/>
    <property type="match status" value="1"/>
</dbReference>
<dbReference type="Proteomes" id="UP000645555">
    <property type="component" value="Unassembled WGS sequence"/>
</dbReference>
<evidence type="ECO:0000313" key="5">
    <source>
        <dbReference type="EMBL" id="GGX44046.1"/>
    </source>
</evidence>
<dbReference type="InterPro" id="IPR020845">
    <property type="entry name" value="AMP-binding_CS"/>
</dbReference>
<comment type="caution">
    <text evidence="5">The sequence shown here is derived from an EMBL/GenBank/DDBJ whole genome shotgun (WGS) entry which is preliminary data.</text>
</comment>
<proteinExistence type="predicted"/>
<dbReference type="PROSITE" id="PS00012">
    <property type="entry name" value="PHOSPHOPANTETHEINE"/>
    <property type="match status" value="1"/>
</dbReference>
<feature type="domain" description="Carrier" evidence="4">
    <location>
        <begin position="907"/>
        <end position="980"/>
    </location>
</feature>
<feature type="region of interest" description="Disordered" evidence="3">
    <location>
        <begin position="130"/>
        <end position="205"/>
    </location>
</feature>
<keyword evidence="1" id="KW-0596">Phosphopantetheine</keyword>
<dbReference type="PRINTS" id="PR00154">
    <property type="entry name" value="AMPBINDING"/>
</dbReference>
<dbReference type="Gene3D" id="3.30.300.30">
    <property type="match status" value="1"/>
</dbReference>
<dbReference type="InterPro" id="IPR042099">
    <property type="entry name" value="ANL_N_sf"/>
</dbReference>
<dbReference type="Gene3D" id="1.10.1200.10">
    <property type="entry name" value="ACP-like"/>
    <property type="match status" value="1"/>
</dbReference>
<dbReference type="RefSeq" id="WP_229916020.1">
    <property type="nucleotide sequence ID" value="NZ_BMWD01000002.1"/>
</dbReference>
<evidence type="ECO:0000256" key="2">
    <source>
        <dbReference type="ARBA" id="ARBA00022553"/>
    </source>
</evidence>